<feature type="chain" id="PRO_5040490100" description="Secreted protein" evidence="1">
    <location>
        <begin position="19"/>
        <end position="72"/>
    </location>
</feature>
<proteinExistence type="predicted"/>
<keyword evidence="3" id="KW-1185">Reference proteome</keyword>
<keyword evidence="1" id="KW-0732">Signal</keyword>
<accession>A0A9Q3K4I4</accession>
<comment type="caution">
    <text evidence="2">The sequence shown here is derived from an EMBL/GenBank/DDBJ whole genome shotgun (WGS) entry which is preliminary data.</text>
</comment>
<dbReference type="EMBL" id="AVOT02091221">
    <property type="protein sequence ID" value="MBW0573024.1"/>
    <property type="molecule type" value="Genomic_DNA"/>
</dbReference>
<dbReference type="Proteomes" id="UP000765509">
    <property type="component" value="Unassembled WGS sequence"/>
</dbReference>
<name>A0A9Q3K4I4_9BASI</name>
<protein>
    <recommendedName>
        <fullName evidence="4">Secreted protein</fullName>
    </recommendedName>
</protein>
<evidence type="ECO:0000313" key="3">
    <source>
        <dbReference type="Proteomes" id="UP000765509"/>
    </source>
</evidence>
<evidence type="ECO:0000313" key="2">
    <source>
        <dbReference type="EMBL" id="MBW0573024.1"/>
    </source>
</evidence>
<evidence type="ECO:0000256" key="1">
    <source>
        <dbReference type="SAM" id="SignalP"/>
    </source>
</evidence>
<reference evidence="2" key="1">
    <citation type="submission" date="2021-03" db="EMBL/GenBank/DDBJ databases">
        <title>Draft genome sequence of rust myrtle Austropuccinia psidii MF-1, a brazilian biotype.</title>
        <authorList>
            <person name="Quecine M.C."/>
            <person name="Pachon D.M.R."/>
            <person name="Bonatelli M.L."/>
            <person name="Correr F.H."/>
            <person name="Franceschini L.M."/>
            <person name="Leite T.F."/>
            <person name="Margarido G.R.A."/>
            <person name="Almeida C.A."/>
            <person name="Ferrarezi J.A."/>
            <person name="Labate C.A."/>
        </authorList>
    </citation>
    <scope>NUCLEOTIDE SEQUENCE</scope>
    <source>
        <strain evidence="2">MF-1</strain>
    </source>
</reference>
<dbReference type="AlphaFoldDB" id="A0A9Q3K4I4"/>
<feature type="signal peptide" evidence="1">
    <location>
        <begin position="1"/>
        <end position="18"/>
    </location>
</feature>
<organism evidence="2 3">
    <name type="scientific">Austropuccinia psidii MF-1</name>
    <dbReference type="NCBI Taxonomy" id="1389203"/>
    <lineage>
        <taxon>Eukaryota</taxon>
        <taxon>Fungi</taxon>
        <taxon>Dikarya</taxon>
        <taxon>Basidiomycota</taxon>
        <taxon>Pucciniomycotina</taxon>
        <taxon>Pucciniomycetes</taxon>
        <taxon>Pucciniales</taxon>
        <taxon>Sphaerophragmiaceae</taxon>
        <taxon>Austropuccinia</taxon>
    </lineage>
</organism>
<gene>
    <name evidence="2" type="ORF">O181_112739</name>
</gene>
<evidence type="ECO:0008006" key="4">
    <source>
        <dbReference type="Google" id="ProtNLM"/>
    </source>
</evidence>
<sequence>MPPMLLTILTLAVPSRNASDTPLTTPALSAPPLTVLTLLRCPQDMPLMPPSTPLRPNPLSAAYHPYAQVLDP</sequence>